<reference evidence="1" key="1">
    <citation type="submission" date="2022-03" db="EMBL/GenBank/DDBJ databases">
        <title>Draft genome sequence of Aduncisulcus paluster, a free-living microaerophilic Fornicata.</title>
        <authorList>
            <person name="Yuyama I."/>
            <person name="Kume K."/>
            <person name="Tamura T."/>
            <person name="Inagaki Y."/>
            <person name="Hashimoto T."/>
        </authorList>
    </citation>
    <scope>NUCLEOTIDE SEQUENCE</scope>
    <source>
        <strain evidence="1">NY0171</strain>
    </source>
</reference>
<keyword evidence="2" id="KW-1185">Reference proteome</keyword>
<name>A0ABQ5KZ16_9EUKA</name>
<evidence type="ECO:0000313" key="1">
    <source>
        <dbReference type="EMBL" id="GKT36928.1"/>
    </source>
</evidence>
<dbReference type="Proteomes" id="UP001057375">
    <property type="component" value="Unassembled WGS sequence"/>
</dbReference>
<accession>A0ABQ5KZ16</accession>
<comment type="caution">
    <text evidence="1">The sequence shown here is derived from an EMBL/GenBank/DDBJ whole genome shotgun (WGS) entry which is preliminary data.</text>
</comment>
<protein>
    <submittedName>
        <fullName evidence="1">Uncharacterized protein</fullName>
    </submittedName>
</protein>
<sequence>MKFCDFLVSNILNATFSIHSLPFISYILRTIVSRNSSHYHSLLPLCTTLLGYLSSKFRDIPQKPIGRPNYTRVNIISDLSRFRDVSISSCDDEDESSLLSSSSSSSKEFVEQTDDHISFLCTRSSHKVASTSNDMSCLDSSQCQPLASYVLLDDKNFAIKMRKYQYQCSILKHFFWCGYSLCFSWERPDINELYVNGKDICSKLKSMGALSDFYVPPSKLSPVSGLQRQCLFRMLEFMLICINSVLIPNGFTIPLRRDPSSKYTTIGDWMHRDAIVQDYKSHSTILEMLSEFKDQNWSDIFFENEEMKIDSNIESKISTFSNIYFSQNIADMVYYITISSKSKYLSNFPFSDHDQHEKKSLKGARDEALLKRVGMKRKFFSRNIYYQNESSEEISSPAHSIKKETKGHPEFWNKPLQYDFFHSEDDISDNSLVLELLQIPFWQFIDITKCVCEIGTKISFPNILISRFYAPLCDHFGDSEQMYEIKCMIEVEEYFIRRFTHQQYNIVVIAQIVYLRILQMSGRTNFSDVISKYNTHELPEPQLSQYHKILAIYGCVLTYLWHGVKMFQNWEDGLFVGILPDLSDSKILKTIKSRNRSLKRSITSFHMIKKIFSEKFEDHWNALLQLPFVSEFIISHTTTRVKKTVNKKIPLDRLFLAGEKHLTPAIYLMRVAVLDSPDREGLSILANIANDKEFPYLIACHTNNIFCHKRYSDDEIRSRLPIHRIGHLTCLVALCHGWRGHTLLRTFLSLTQLTLRVSNPDILPAFFSCDMSLFNFLIHVAIYQCYLKTDDSVTISWRELLKDWFFYFSLFSVDQMKRITNIKTTILTSISPELKSSIYNPLRS</sequence>
<evidence type="ECO:0000313" key="2">
    <source>
        <dbReference type="Proteomes" id="UP001057375"/>
    </source>
</evidence>
<dbReference type="EMBL" id="BQXS01011335">
    <property type="protein sequence ID" value="GKT36928.1"/>
    <property type="molecule type" value="Genomic_DNA"/>
</dbReference>
<proteinExistence type="predicted"/>
<gene>
    <name evidence="1" type="ORF">ADUPG1_009808</name>
</gene>
<organism evidence="1 2">
    <name type="scientific">Aduncisulcus paluster</name>
    <dbReference type="NCBI Taxonomy" id="2918883"/>
    <lineage>
        <taxon>Eukaryota</taxon>
        <taxon>Metamonada</taxon>
        <taxon>Carpediemonas-like organisms</taxon>
        <taxon>Aduncisulcus</taxon>
    </lineage>
</organism>